<dbReference type="AlphaFoldDB" id="A0A9F5N641"/>
<feature type="domain" description="Disintegrin" evidence="12">
    <location>
        <begin position="383"/>
        <end position="475"/>
    </location>
</feature>
<dbReference type="GO" id="GO:0090729">
    <property type="term" value="F:toxin activity"/>
    <property type="evidence" value="ECO:0007669"/>
    <property type="project" value="UniProtKB-KW"/>
</dbReference>
<keyword evidence="6" id="KW-0800">Toxin</keyword>
<keyword evidence="14" id="KW-1185">Reference proteome</keyword>
<evidence type="ECO:0000256" key="2">
    <source>
        <dbReference type="ARBA" id="ARBA00004613"/>
    </source>
</evidence>
<evidence type="ECO:0000313" key="15">
    <source>
        <dbReference type="RefSeq" id="XP_025030743.1"/>
    </source>
</evidence>
<dbReference type="GO" id="GO:0007219">
    <property type="term" value="P:Notch signaling pathway"/>
    <property type="evidence" value="ECO:0007669"/>
    <property type="project" value="TreeGrafter"/>
</dbReference>
<proteinExistence type="predicted"/>
<dbReference type="InterPro" id="IPR051489">
    <property type="entry name" value="ADAM_Metalloproteinase"/>
</dbReference>
<evidence type="ECO:0000256" key="3">
    <source>
        <dbReference type="ARBA" id="ARBA00012332"/>
    </source>
</evidence>
<keyword evidence="10" id="KW-0479">Metal-binding</keyword>
<evidence type="ECO:0000256" key="6">
    <source>
        <dbReference type="ARBA" id="ARBA00022656"/>
    </source>
</evidence>
<evidence type="ECO:0000256" key="10">
    <source>
        <dbReference type="PROSITE-ProRule" id="PRU00276"/>
    </source>
</evidence>
<dbReference type="PROSITE" id="PS50214">
    <property type="entry name" value="DISINTEGRIN_2"/>
    <property type="match status" value="1"/>
</dbReference>
<name>A0A9F5N641_PYTBI</name>
<feature type="binding site" evidence="10">
    <location>
        <position position="313"/>
    </location>
    <ligand>
        <name>Zn(2+)</name>
        <dbReference type="ChEBI" id="CHEBI:29105"/>
        <note>catalytic</note>
    </ligand>
</feature>
<feature type="domain" description="Peptidase M12B" evidence="13">
    <location>
        <begin position="159"/>
        <end position="382"/>
    </location>
</feature>
<dbReference type="SUPFAM" id="SSF57552">
    <property type="entry name" value="Blood coagulation inhibitor (disintegrin)"/>
    <property type="match status" value="1"/>
</dbReference>
<dbReference type="InterPro" id="IPR036436">
    <property type="entry name" value="Disintegrin_dom_sf"/>
</dbReference>
<dbReference type="EC" id="3.4.24.81" evidence="3"/>
<evidence type="ECO:0000256" key="5">
    <source>
        <dbReference type="ARBA" id="ARBA00022525"/>
    </source>
</evidence>
<feature type="active site" evidence="10">
    <location>
        <position position="314"/>
    </location>
</feature>
<dbReference type="Gene3D" id="4.10.70.10">
    <property type="entry name" value="Disintegrin domain"/>
    <property type="match status" value="1"/>
</dbReference>
<organism evidence="14 15">
    <name type="scientific">Python bivittatus</name>
    <name type="common">Burmese python</name>
    <name type="synonym">Python molurus bivittatus</name>
    <dbReference type="NCBI Taxonomy" id="176946"/>
    <lineage>
        <taxon>Eukaryota</taxon>
        <taxon>Metazoa</taxon>
        <taxon>Chordata</taxon>
        <taxon>Craniata</taxon>
        <taxon>Vertebrata</taxon>
        <taxon>Euteleostomi</taxon>
        <taxon>Lepidosauria</taxon>
        <taxon>Squamata</taxon>
        <taxon>Bifurcata</taxon>
        <taxon>Unidentata</taxon>
        <taxon>Episquamata</taxon>
        <taxon>Toxicofera</taxon>
        <taxon>Serpentes</taxon>
        <taxon>Henophidia</taxon>
        <taxon>Pythonidae</taxon>
        <taxon>Python</taxon>
    </lineage>
</organism>
<dbReference type="PANTHER" id="PTHR45702:SF1">
    <property type="entry name" value="DISINTEGRIN AND METALLOPROTEINASE DOMAIN-CONTAINING PROTEIN 10 ISOFORM X1"/>
    <property type="match status" value="1"/>
</dbReference>
<dbReference type="PANTHER" id="PTHR45702">
    <property type="entry name" value="ADAM10/ADAM17 METALLOPEPTIDASE FAMILY MEMBER"/>
    <property type="match status" value="1"/>
</dbReference>
<dbReference type="GO" id="GO:0006509">
    <property type="term" value="P:membrane protein ectodomain proteolysis"/>
    <property type="evidence" value="ECO:0007669"/>
    <property type="project" value="TreeGrafter"/>
</dbReference>
<dbReference type="InterPro" id="IPR049038">
    <property type="entry name" value="ADAM10_Cys-rich"/>
</dbReference>
<dbReference type="InterPro" id="IPR024079">
    <property type="entry name" value="MetalloPept_cat_dom_sf"/>
</dbReference>
<dbReference type="SUPFAM" id="SSF55486">
    <property type="entry name" value="Metalloproteases ('zincins'), catalytic domain"/>
    <property type="match status" value="1"/>
</dbReference>
<comment type="catalytic activity">
    <reaction evidence="1">
        <text>Endopeptidase of broad specificity.</text>
        <dbReference type="EC" id="3.4.24.81"/>
    </reaction>
</comment>
<accession>A0A9F5N641</accession>
<keyword evidence="9" id="KW-1199">Hemostasis impairing toxin</keyword>
<dbReference type="GO" id="GO:0046872">
    <property type="term" value="F:metal ion binding"/>
    <property type="evidence" value="ECO:0007669"/>
    <property type="project" value="UniProtKB-KW"/>
</dbReference>
<dbReference type="OrthoDB" id="2149267at2759"/>
<evidence type="ECO:0000256" key="8">
    <source>
        <dbReference type="ARBA" id="ARBA00023157"/>
    </source>
</evidence>
<dbReference type="SMART" id="SM00050">
    <property type="entry name" value="DISIN"/>
    <property type="match status" value="1"/>
</dbReference>
<dbReference type="GO" id="GO:0004222">
    <property type="term" value="F:metalloendopeptidase activity"/>
    <property type="evidence" value="ECO:0007669"/>
    <property type="project" value="InterPro"/>
</dbReference>
<keyword evidence="10" id="KW-0862">Zinc</keyword>
<gene>
    <name evidence="15" type="primary">LOC103053091</name>
</gene>
<dbReference type="PROSITE" id="PS50215">
    <property type="entry name" value="ADAM_MEPRO"/>
    <property type="match status" value="1"/>
</dbReference>
<evidence type="ECO:0000256" key="11">
    <source>
        <dbReference type="SAM" id="Phobius"/>
    </source>
</evidence>
<dbReference type="Pfam" id="PF21299">
    <property type="entry name" value="ADAM10_Cys-rich"/>
    <property type="match status" value="1"/>
</dbReference>
<comment type="caution">
    <text evidence="10">Lacks conserved residue(s) required for the propagation of feature annotation.</text>
</comment>
<dbReference type="GO" id="GO:0005886">
    <property type="term" value="C:plasma membrane"/>
    <property type="evidence" value="ECO:0007669"/>
    <property type="project" value="TreeGrafter"/>
</dbReference>
<keyword evidence="11" id="KW-0812">Transmembrane</keyword>
<evidence type="ECO:0000256" key="7">
    <source>
        <dbReference type="ARBA" id="ARBA00022685"/>
    </source>
</evidence>
<comment type="subcellular location">
    <subcellularLocation>
        <location evidence="2">Secreted</location>
    </subcellularLocation>
</comment>
<protein>
    <recommendedName>
        <fullName evidence="3">ADAM10 endopeptidase</fullName>
        <ecNumber evidence="3">3.4.24.81</ecNumber>
    </recommendedName>
</protein>
<keyword evidence="11" id="KW-1133">Transmembrane helix</keyword>
<dbReference type="Proteomes" id="UP000695026">
    <property type="component" value="Unplaced"/>
</dbReference>
<keyword evidence="8" id="KW-1015">Disulfide bond</keyword>
<dbReference type="FunFam" id="4.10.70.10:FF:000003">
    <property type="entry name" value="Disintegrin and metalloproteinase domain-containing protein 17"/>
    <property type="match status" value="1"/>
</dbReference>
<feature type="binding site" evidence="10">
    <location>
        <position position="317"/>
    </location>
    <ligand>
        <name>Zn(2+)</name>
        <dbReference type="ChEBI" id="CHEBI:29105"/>
        <note>catalytic</note>
    </ligand>
</feature>
<reference evidence="15" key="1">
    <citation type="submission" date="2025-08" db="UniProtKB">
        <authorList>
            <consortium name="RefSeq"/>
        </authorList>
    </citation>
    <scope>IDENTIFICATION</scope>
    <source>
        <tissue evidence="15">Liver</tissue>
    </source>
</reference>
<dbReference type="InterPro" id="IPR001590">
    <property type="entry name" value="Peptidase_M12B"/>
</dbReference>
<keyword evidence="5" id="KW-0964">Secreted</keyword>
<evidence type="ECO:0000259" key="12">
    <source>
        <dbReference type="PROSITE" id="PS50214"/>
    </source>
</evidence>
<dbReference type="GO" id="GO:0005576">
    <property type="term" value="C:extracellular region"/>
    <property type="evidence" value="ECO:0007669"/>
    <property type="project" value="UniProtKB-SubCell"/>
</dbReference>
<dbReference type="InterPro" id="IPR001762">
    <property type="entry name" value="Disintegrin_dom"/>
</dbReference>
<keyword evidence="7" id="KW-0165">Cleavage on pair of basic residues</keyword>
<sequence length="717" mass="79846">MHHEVTRGERRSIWLEFHAFQRIFRMQLWKDTSVFAGDVEIVMKDPSEPIDVSFIYSGNLQGEVSSFCHGSILNGLFEGFIQTQNGTYYIESAAVAKRSLEAHSLIYHQRDLDYKLLHDSESASLAHKLHQELQDFQRELTAKAIHTHRPKRSLNYSKTSCLLHLQADHLFYQRFGSVEAVIAQIASYVKAVNAIYEKAEFGRIRNIEFKVKTIKIIQEEDPSRPPFLSPEVLLMLHSKANWDSHCLSYLLTDRDYSGVLGIAFNGQPDDAGGICSKYRRFQDKEASLNTGLITLQKYGQLLPPRMIHITLAHELGHSLGAYHDESKECSRFDINTTRGKYLMFNYATDGSEFNNDKFSPCSIAYISNILQRKKDRCFAETDRPICGNRMVDPGEECDVGSEDLDACCYGAGEPSGIQCQLKPGAACSPSQGLCCNQNCVLKPPGQPCQEESDCALESVCTGSTATCPAPLPKANFTPCGMGLRLCLNGLCEASLCLQHGLEECQCASSSLQGRCQLCCQLPGQAETCASTSSKMWDDPFNGSDIPLIPGSPCGDKSGYCDKFHVCRFVDEDGPIARVKNFILDFIEMDDLATWMKTHWCAILLMVLTLAAMMSGTVFLFGRTVSSETDEKSTRISDKAGSVEHLREKQQTFFYWENKISINTMHQDSLLSFQQETSANSTLAVVAQITPASRNQSPSSVSRKTVKGSWVKGEATLC</sequence>
<feature type="binding site" evidence="10">
    <location>
        <position position="323"/>
    </location>
    <ligand>
        <name>Zn(2+)</name>
        <dbReference type="ChEBI" id="CHEBI:29105"/>
        <note>catalytic</note>
    </ligand>
</feature>
<keyword evidence="4" id="KW-1201">Platelet aggregation inhibiting toxin</keyword>
<dbReference type="Pfam" id="PF00200">
    <property type="entry name" value="Disintegrin"/>
    <property type="match status" value="1"/>
</dbReference>
<dbReference type="RefSeq" id="XP_025030743.1">
    <property type="nucleotide sequence ID" value="XM_025174975.1"/>
</dbReference>
<evidence type="ECO:0000256" key="1">
    <source>
        <dbReference type="ARBA" id="ARBA00001809"/>
    </source>
</evidence>
<dbReference type="KEGG" id="pbi:103053091"/>
<feature type="transmembrane region" description="Helical" evidence="11">
    <location>
        <begin position="601"/>
        <end position="621"/>
    </location>
</feature>
<dbReference type="Pfam" id="PF13574">
    <property type="entry name" value="Reprolysin_2"/>
    <property type="match status" value="1"/>
</dbReference>
<dbReference type="GeneID" id="103053091"/>
<evidence type="ECO:0000259" key="13">
    <source>
        <dbReference type="PROSITE" id="PS50215"/>
    </source>
</evidence>
<keyword evidence="11" id="KW-0472">Membrane</keyword>
<evidence type="ECO:0000256" key="9">
    <source>
        <dbReference type="ARBA" id="ARBA00023240"/>
    </source>
</evidence>
<dbReference type="OMA" id="LITIQNY"/>
<dbReference type="Gene3D" id="3.40.390.10">
    <property type="entry name" value="Collagenase (Catalytic Domain)"/>
    <property type="match status" value="1"/>
</dbReference>
<evidence type="ECO:0000313" key="14">
    <source>
        <dbReference type="Proteomes" id="UP000695026"/>
    </source>
</evidence>
<evidence type="ECO:0000256" key="4">
    <source>
        <dbReference type="ARBA" id="ARBA00022442"/>
    </source>
</evidence>